<gene>
    <name evidence="1" type="ORF">CLOSAC_36800</name>
</gene>
<proteinExistence type="predicted"/>
<comment type="caution">
    <text evidence="1">The sequence shown here is derived from an EMBL/GenBank/DDBJ whole genome shotgun (WGS) entry which is preliminary data.</text>
</comment>
<protein>
    <submittedName>
        <fullName evidence="1">Uncharacterized protein</fullName>
    </submittedName>
</protein>
<name>A0A1S8MYW2_CLOSA</name>
<dbReference type="Proteomes" id="UP000191154">
    <property type="component" value="Unassembled WGS sequence"/>
</dbReference>
<accession>A0A1S8MYW2</accession>
<sequence>MKRVFEALESTMNKSSIIDFRNYLKNFSSITKWIIVSDYCINDKDKPNDVMTFVIIPYVVDIFDFQEYIKKIAKSDLKHSNQIDDRFISLYKSGIFFSISFMLTRDNLIKNLVDKEVIFRTLKVQKEMLESWIVNTPNNANHYKDIIKKLNKIEQEVKRKTFNLSLFKDIVTVTFFTSYIVHLLYKEANIEIVTWFSDRDKMTSAYDGIANDFYVIQTHCLCVEKFGDDYKQFTIGYGGENKENSLFYDELNRIADYICGGIADHNIENNQVSADKFCKIAEEILADNKNMLLLRIKKDGIDRVELKSTK</sequence>
<evidence type="ECO:0000313" key="1">
    <source>
        <dbReference type="EMBL" id="OOM09399.1"/>
    </source>
</evidence>
<evidence type="ECO:0000313" key="2">
    <source>
        <dbReference type="Proteomes" id="UP000191154"/>
    </source>
</evidence>
<reference evidence="1 2" key="1">
    <citation type="submission" date="2016-05" db="EMBL/GenBank/DDBJ databases">
        <title>Microbial solvent formation.</title>
        <authorList>
            <person name="Poehlein A."/>
            <person name="Montoya Solano J.D."/>
            <person name="Flitsch S."/>
            <person name="Krabben P."/>
            <person name="Duerre P."/>
            <person name="Daniel R."/>
        </authorList>
    </citation>
    <scope>NUCLEOTIDE SEQUENCE [LARGE SCALE GENOMIC DNA]</scope>
    <source>
        <strain evidence="1 2">L1-8</strain>
    </source>
</reference>
<organism evidence="1 2">
    <name type="scientific">Clostridium saccharobutylicum</name>
    <dbReference type="NCBI Taxonomy" id="169679"/>
    <lineage>
        <taxon>Bacteria</taxon>
        <taxon>Bacillati</taxon>
        <taxon>Bacillota</taxon>
        <taxon>Clostridia</taxon>
        <taxon>Eubacteriales</taxon>
        <taxon>Clostridiaceae</taxon>
        <taxon>Clostridium</taxon>
    </lineage>
</organism>
<dbReference type="EMBL" id="LZYZ01000007">
    <property type="protein sequence ID" value="OOM09399.1"/>
    <property type="molecule type" value="Genomic_DNA"/>
</dbReference>
<dbReference type="RefSeq" id="WP_077866709.1">
    <property type="nucleotide sequence ID" value="NZ_LZYZ01000007.1"/>
</dbReference>
<dbReference type="AlphaFoldDB" id="A0A1S8MYW2"/>